<dbReference type="NCBIfam" id="TIGR03184">
    <property type="entry name" value="DNA_S_dndE"/>
    <property type="match status" value="1"/>
</dbReference>
<reference evidence="1" key="1">
    <citation type="journal article" date="2014" name="Genome Biol. Evol.">
        <title>Pangenome evidence for extensive interdomain horizontal transfer affecting lineage core and shell genes in uncultured planktonic thaumarchaeota and euryarchaeota.</title>
        <authorList>
            <person name="Deschamps P."/>
            <person name="Zivanovic Y."/>
            <person name="Moreira D."/>
            <person name="Rodriguez-Valera F."/>
            <person name="Lopez-Garcia P."/>
        </authorList>
    </citation>
    <scope>NUCLEOTIDE SEQUENCE</scope>
</reference>
<dbReference type="EMBL" id="KF900905">
    <property type="protein sequence ID" value="AIF10947.1"/>
    <property type="molecule type" value="Genomic_DNA"/>
</dbReference>
<dbReference type="InterPro" id="IPR038472">
    <property type="entry name" value="DndE_sf"/>
</dbReference>
<dbReference type="Pfam" id="PF08870">
    <property type="entry name" value="DndE"/>
    <property type="match status" value="1"/>
</dbReference>
<dbReference type="InterPro" id="IPR014969">
    <property type="entry name" value="DNA_S_DndE"/>
</dbReference>
<name>A0A075H970_9ARCH</name>
<protein>
    <submittedName>
        <fullName evidence="1">DNA sulfur modification protein DndE</fullName>
    </submittedName>
</protein>
<sequence>MKFNRIRVSHSTQAQLAGIKSKTGLTPNILARFALCLSLKDPSIPNPDEFDENGSEFYPATLFGEHEQMYLALMLDRLNHDKLDPELYLPRMIRAHINRGVIALRPRINDISNFYELAKDEKKYA</sequence>
<dbReference type="AlphaFoldDB" id="A0A075H970"/>
<evidence type="ECO:0000313" key="1">
    <source>
        <dbReference type="EMBL" id="AIF10947.1"/>
    </source>
</evidence>
<proteinExistence type="predicted"/>
<accession>A0A075H970</accession>
<dbReference type="Gene3D" id="1.10.1220.160">
    <property type="entry name" value="DNA sulphur modification protein DndE"/>
    <property type="match status" value="1"/>
</dbReference>
<organism evidence="1">
    <name type="scientific">uncultured marine thaumarchaeote KM3_47_F06</name>
    <dbReference type="NCBI Taxonomy" id="1456168"/>
    <lineage>
        <taxon>Archaea</taxon>
        <taxon>Nitrososphaerota</taxon>
        <taxon>environmental samples</taxon>
    </lineage>
</organism>